<accession>R7H4Q1</accession>
<dbReference type="STRING" id="1263103.BN741_00245"/>
<evidence type="ECO:0008006" key="3">
    <source>
        <dbReference type="Google" id="ProtNLM"/>
    </source>
</evidence>
<organism evidence="2">
    <name type="scientific">Leyella stercorea CAG:629</name>
    <dbReference type="NCBI Taxonomy" id="1263103"/>
    <lineage>
        <taxon>Bacteria</taxon>
        <taxon>Pseudomonadati</taxon>
        <taxon>Bacteroidota</taxon>
        <taxon>Bacteroidia</taxon>
        <taxon>Bacteroidales</taxon>
        <taxon>Prevotellaceae</taxon>
        <taxon>Leyella</taxon>
    </lineage>
</organism>
<feature type="signal peptide" evidence="1">
    <location>
        <begin position="1"/>
        <end position="21"/>
    </location>
</feature>
<keyword evidence="1" id="KW-0732">Signal</keyword>
<name>R7H4Q1_9BACT</name>
<dbReference type="Proteomes" id="UP000018072">
    <property type="component" value="Unassembled WGS sequence"/>
</dbReference>
<evidence type="ECO:0000313" key="2">
    <source>
        <dbReference type="EMBL" id="CDE34659.1"/>
    </source>
</evidence>
<sequence>MFVRKLIAAFALIAYAATAAAGNDTDELQRRWAVIAGMNLSCPTTASVERSPRDAGSTAAFASPQCNVLVEYYLPQQHFSVVGGYNAETVQWFDSEVDATMQNIVLGARYYPLSKRFALQPYAALMTYTNVAQRHEQHSMSAWNGGGGYGRDCTLRLPRVSIAPTVGVDCYIFSSLALEFQYGFPLAIDGKAHVTTTCNGSPDVYRMRSNMHRHNIQIGLKATFPFRFTSADGNNLFSLIEMALGIYDPNDEPKRETKKERRRMKLGRVLDSY</sequence>
<dbReference type="RefSeq" id="WP_022429552.1">
    <property type="nucleotide sequence ID" value="NZ_FR899155.1"/>
</dbReference>
<comment type="caution">
    <text evidence="2">The sequence shown here is derived from an EMBL/GenBank/DDBJ whole genome shotgun (WGS) entry which is preliminary data.</text>
</comment>
<reference evidence="2" key="1">
    <citation type="submission" date="2012-11" db="EMBL/GenBank/DDBJ databases">
        <title>Dependencies among metagenomic species, viruses, plasmids and units of genetic variation.</title>
        <authorList>
            <person name="Nielsen H.B."/>
            <person name="Almeida M."/>
            <person name="Juncker A.S."/>
            <person name="Rasmussen S."/>
            <person name="Li J."/>
            <person name="Sunagawa S."/>
            <person name="Plichta D."/>
            <person name="Gautier L."/>
            <person name="Le Chatelier E."/>
            <person name="Peletier E."/>
            <person name="Bonde I."/>
            <person name="Nielsen T."/>
            <person name="Manichanh C."/>
            <person name="Arumugam M."/>
            <person name="Batto J."/>
            <person name="Santos M.B.Q.D."/>
            <person name="Blom N."/>
            <person name="Borruel N."/>
            <person name="Burgdorf K.S."/>
            <person name="Boumezbeur F."/>
            <person name="Casellas F."/>
            <person name="Dore J."/>
            <person name="Guarner F."/>
            <person name="Hansen T."/>
            <person name="Hildebrand F."/>
            <person name="Kaas R.S."/>
            <person name="Kennedy S."/>
            <person name="Kristiansen K."/>
            <person name="Kultima J.R."/>
            <person name="Leonard P."/>
            <person name="Levenez F."/>
            <person name="Lund O."/>
            <person name="Moumen B."/>
            <person name="Le Paslier D."/>
            <person name="Pons N."/>
            <person name="Pedersen O."/>
            <person name="Prifti E."/>
            <person name="Qin J."/>
            <person name="Raes J."/>
            <person name="Tap J."/>
            <person name="Tims S."/>
            <person name="Ussery D.W."/>
            <person name="Yamada T."/>
            <person name="MetaHit consortium"/>
            <person name="Renault P."/>
            <person name="Sicheritz-Ponten T."/>
            <person name="Bork P."/>
            <person name="Wang J."/>
            <person name="Brunak S."/>
            <person name="Ehrlich S.D."/>
        </authorList>
    </citation>
    <scope>NUCLEOTIDE SEQUENCE [LARGE SCALE GENOMIC DNA]</scope>
</reference>
<feature type="chain" id="PRO_5004446473" description="Outer membrane protein beta-barrel domain-containing protein" evidence="1">
    <location>
        <begin position="22"/>
        <end position="273"/>
    </location>
</feature>
<dbReference type="EMBL" id="CBIT010000255">
    <property type="protein sequence ID" value="CDE34659.1"/>
    <property type="molecule type" value="Genomic_DNA"/>
</dbReference>
<evidence type="ECO:0000256" key="1">
    <source>
        <dbReference type="SAM" id="SignalP"/>
    </source>
</evidence>
<dbReference type="AlphaFoldDB" id="R7H4Q1"/>
<gene>
    <name evidence="2" type="ORF">BN741_00245</name>
</gene>
<protein>
    <recommendedName>
        <fullName evidence="3">Outer membrane protein beta-barrel domain-containing protein</fullName>
    </recommendedName>
</protein>
<proteinExistence type="predicted"/>